<name>B2DFG2_TRISC</name>
<sequence length="117" mass="13272">MLSSTFWRPRPLMGQQQGQQRKMKLVALCTVLLFGSMIANSAQSRGVNHQTDKRSTNIDPFWYVGRGVRPIGRFGKRQMASNSNLRPTVNDLELILNALREQDAFNSNQQQGGEDTY</sequence>
<reference evidence="1" key="1">
    <citation type="submission" date="2008-04" db="EMBL/GenBank/DDBJ databases">
        <title>Triakis scyllia RFamide peptide mRNA.</title>
        <authorList>
            <person name="Moriyama S."/>
        </authorList>
    </citation>
    <scope>NUCLEOTIDE SEQUENCE</scope>
</reference>
<protein>
    <submittedName>
        <fullName evidence="1">RFamide peptide</fullName>
    </submittedName>
</protein>
<dbReference type="EMBL" id="AB433893">
    <property type="protein sequence ID" value="BAG24292.1"/>
    <property type="molecule type" value="mRNA"/>
</dbReference>
<organism evidence="1">
    <name type="scientific">Triakis scyllium</name>
    <name type="common">Banded houndshark</name>
    <name type="synonym">Hemigaleus pingi</name>
    <dbReference type="NCBI Taxonomy" id="30494"/>
    <lineage>
        <taxon>Eukaryota</taxon>
        <taxon>Metazoa</taxon>
        <taxon>Chordata</taxon>
        <taxon>Craniata</taxon>
        <taxon>Vertebrata</taxon>
        <taxon>Chondrichthyes</taxon>
        <taxon>Elasmobranchii</taxon>
        <taxon>Galeomorphii</taxon>
        <taxon>Galeoidea</taxon>
        <taxon>Carcharhiniformes</taxon>
        <taxon>Triakidae</taxon>
        <taxon>Triakis</taxon>
    </lineage>
</organism>
<evidence type="ECO:0000313" key="1">
    <source>
        <dbReference type="EMBL" id="BAG24292.1"/>
    </source>
</evidence>
<dbReference type="AlphaFoldDB" id="B2DFG2"/>
<dbReference type="PANTHER" id="PTHR17206:SF0">
    <property type="entry name" value="PRRP PROTEIN"/>
    <property type="match status" value="1"/>
</dbReference>
<proteinExistence type="evidence at transcript level"/>
<accession>B2DFG2</accession>
<dbReference type="PANTHER" id="PTHR17206">
    <property type="entry name" value="PROLACTIN-RELEASING PEPTIDE"/>
    <property type="match status" value="1"/>
</dbReference>
<dbReference type="Pfam" id="PF15172">
    <property type="entry name" value="Prolactin_RP"/>
    <property type="match status" value="1"/>
</dbReference>
<dbReference type="InterPro" id="IPR026194">
    <property type="entry name" value="PrRP"/>
</dbReference>
<dbReference type="GO" id="GO:0005179">
    <property type="term" value="F:hormone activity"/>
    <property type="evidence" value="ECO:0007669"/>
    <property type="project" value="InterPro"/>
</dbReference>